<gene>
    <name evidence="5" type="ORF">SAMN06295920_11260</name>
</gene>
<keyword evidence="6" id="KW-1185">Reference proteome</keyword>
<protein>
    <submittedName>
        <fullName evidence="5">Sigma-B regulation protein RsbU (Phosphoserine phosphatase)</fullName>
    </submittedName>
</protein>
<dbReference type="PROSITE" id="PS51746">
    <property type="entry name" value="PPM_2"/>
    <property type="match status" value="1"/>
</dbReference>
<dbReference type="PANTHER" id="PTHR43156">
    <property type="entry name" value="STAGE II SPORULATION PROTEIN E-RELATED"/>
    <property type="match status" value="1"/>
</dbReference>
<dbReference type="InterPro" id="IPR001932">
    <property type="entry name" value="PPM-type_phosphatase-like_dom"/>
</dbReference>
<dbReference type="GO" id="GO:0007165">
    <property type="term" value="P:signal transduction"/>
    <property type="evidence" value="ECO:0007669"/>
    <property type="project" value="InterPro"/>
</dbReference>
<keyword evidence="1" id="KW-0378">Hydrolase</keyword>
<dbReference type="EMBL" id="FUYM01000012">
    <property type="protein sequence ID" value="SKC03998.1"/>
    <property type="molecule type" value="Genomic_DNA"/>
</dbReference>
<evidence type="ECO:0000256" key="2">
    <source>
        <dbReference type="SAM" id="Phobius"/>
    </source>
</evidence>
<dbReference type="InterPro" id="IPR052016">
    <property type="entry name" value="Bact_Sigma-Reg"/>
</dbReference>
<dbReference type="GO" id="GO:0016791">
    <property type="term" value="F:phosphatase activity"/>
    <property type="evidence" value="ECO:0007669"/>
    <property type="project" value="TreeGrafter"/>
</dbReference>
<dbReference type="PANTHER" id="PTHR43156:SF2">
    <property type="entry name" value="STAGE II SPORULATION PROTEIN E"/>
    <property type="match status" value="1"/>
</dbReference>
<evidence type="ECO:0000259" key="3">
    <source>
        <dbReference type="PROSITE" id="PS50885"/>
    </source>
</evidence>
<keyword evidence="2" id="KW-1133">Transmembrane helix</keyword>
<dbReference type="SUPFAM" id="SSF81606">
    <property type="entry name" value="PP2C-like"/>
    <property type="match status" value="1"/>
</dbReference>
<evidence type="ECO:0000259" key="4">
    <source>
        <dbReference type="PROSITE" id="PS51746"/>
    </source>
</evidence>
<evidence type="ECO:0000313" key="5">
    <source>
        <dbReference type="EMBL" id="SKC03998.1"/>
    </source>
</evidence>
<dbReference type="GO" id="GO:0016020">
    <property type="term" value="C:membrane"/>
    <property type="evidence" value="ECO:0007669"/>
    <property type="project" value="InterPro"/>
</dbReference>
<feature type="domain" description="PPM-type phosphatase" evidence="4">
    <location>
        <begin position="336"/>
        <end position="552"/>
    </location>
</feature>
<reference evidence="6" key="1">
    <citation type="submission" date="2017-02" db="EMBL/GenBank/DDBJ databases">
        <authorList>
            <person name="Varghese N."/>
            <person name="Submissions S."/>
        </authorList>
    </citation>
    <scope>NUCLEOTIDE SEQUENCE [LARGE SCALE GENOMIC DNA]</scope>
    <source>
        <strain evidence="6">UM2</strain>
    </source>
</reference>
<dbReference type="Pfam" id="PF07228">
    <property type="entry name" value="SpoIIE"/>
    <property type="match status" value="1"/>
</dbReference>
<evidence type="ECO:0000256" key="1">
    <source>
        <dbReference type="ARBA" id="ARBA00022801"/>
    </source>
</evidence>
<name>A0A1T5G6H4_9SPHN</name>
<feature type="transmembrane region" description="Helical" evidence="2">
    <location>
        <begin position="33"/>
        <end position="55"/>
    </location>
</feature>
<dbReference type="AlphaFoldDB" id="A0A1T5G6H4"/>
<dbReference type="Gene3D" id="6.10.340.10">
    <property type="match status" value="1"/>
</dbReference>
<evidence type="ECO:0000313" key="6">
    <source>
        <dbReference type="Proteomes" id="UP000189818"/>
    </source>
</evidence>
<organism evidence="5 6">
    <name type="scientific">Rhizorhabdus histidinilytica</name>
    <dbReference type="NCBI Taxonomy" id="439228"/>
    <lineage>
        <taxon>Bacteria</taxon>
        <taxon>Pseudomonadati</taxon>
        <taxon>Pseudomonadota</taxon>
        <taxon>Alphaproteobacteria</taxon>
        <taxon>Sphingomonadales</taxon>
        <taxon>Sphingomonadaceae</taxon>
        <taxon>Rhizorhabdus</taxon>
    </lineage>
</organism>
<keyword evidence="2" id="KW-0812">Transmembrane</keyword>
<sequence>MGNSFGGNAGGCKGQDRVSEIERRRRFGLRPQLLLLLFVLNLVAAIAYSTMLYSIDRREIISGIDDRLMTAVHAAREIIPQGYHRRIHGPDSIPTAEFDRIQARLSRFSNRSNLVYVYSYMQFGPHIYTVATSATQREIEEGTETGFFTRYDTAPAKLYSSFRDGRVRFDEYEDSFGRFRSIYMPVRSPDGRIHVIGADIALDSLDQRLAGALRTSILVGFATFVLSMVVGSLLITRITGPLERLTSYTRNIEERSFQSNEEEMRAMQAISGSRADEVGSLAEAMSGMISRLQRYLIEIQAATAARERVEGELSAARDIQIGMVPRRFPPFPEREDIDIYALLEPAKEVGGDLYNYVMIDENRLFFVIGDVSGKGVPAALFMAMTSTLFKANALSAVSTADLMARVNVELARDNAANLFVTAFAGIIDLRDGTVAYSDAGHEAPYLLRADGSVTRLDKPEGMALGVFDDAAFDGASVRLGKGDALVLFTDGVSEATRADEAQFTVEGIVETLSMLPADRTARSIATSLADRVGAFVGAAPQFDDIAILVVRR</sequence>
<keyword evidence="2" id="KW-0472">Membrane</keyword>
<dbReference type="Gene3D" id="3.60.40.10">
    <property type="entry name" value="PPM-type phosphatase domain"/>
    <property type="match status" value="1"/>
</dbReference>
<dbReference type="STRING" id="439228.SAMN06295920_11260"/>
<accession>A0A1T5G6H4</accession>
<dbReference type="Pfam" id="PF00672">
    <property type="entry name" value="HAMP"/>
    <property type="match status" value="1"/>
</dbReference>
<feature type="transmembrane region" description="Helical" evidence="2">
    <location>
        <begin position="217"/>
        <end position="235"/>
    </location>
</feature>
<proteinExistence type="predicted"/>
<dbReference type="SMART" id="SM00331">
    <property type="entry name" value="PP2C_SIG"/>
    <property type="match status" value="1"/>
</dbReference>
<feature type="domain" description="HAMP" evidence="3">
    <location>
        <begin position="236"/>
        <end position="297"/>
    </location>
</feature>
<dbReference type="InterPro" id="IPR036457">
    <property type="entry name" value="PPM-type-like_dom_sf"/>
</dbReference>
<dbReference type="Proteomes" id="UP000189818">
    <property type="component" value="Unassembled WGS sequence"/>
</dbReference>
<dbReference type="PROSITE" id="PS50885">
    <property type="entry name" value="HAMP"/>
    <property type="match status" value="1"/>
</dbReference>
<dbReference type="InterPro" id="IPR003660">
    <property type="entry name" value="HAMP_dom"/>
</dbReference>